<sequence length="106" mass="12212">MNSSSDNSMTYQLGGLIGAASVGFLLAKNIYIDKTVKDQKSLEDLIIQQQKLNSENNNNKNKNSMYLENDKLKEFCSIPKIKNMEQFLLCKEIQEMRNNNNNKNFK</sequence>
<name>A0A0V0R170_PSEPJ</name>
<accession>A0A0V0R170</accession>
<keyword evidence="3" id="KW-1185">Reference proteome</keyword>
<evidence type="ECO:0008006" key="4">
    <source>
        <dbReference type="Google" id="ProtNLM"/>
    </source>
</evidence>
<dbReference type="Proteomes" id="UP000054937">
    <property type="component" value="Unassembled WGS sequence"/>
</dbReference>
<reference evidence="2 3" key="1">
    <citation type="journal article" date="2015" name="Sci. Rep.">
        <title>Genome of the facultative scuticociliatosis pathogen Pseudocohnilembus persalinus provides insight into its virulence through horizontal gene transfer.</title>
        <authorList>
            <person name="Xiong J."/>
            <person name="Wang G."/>
            <person name="Cheng J."/>
            <person name="Tian M."/>
            <person name="Pan X."/>
            <person name="Warren A."/>
            <person name="Jiang C."/>
            <person name="Yuan D."/>
            <person name="Miao W."/>
        </authorList>
    </citation>
    <scope>NUCLEOTIDE SEQUENCE [LARGE SCALE GENOMIC DNA]</scope>
    <source>
        <strain evidence="2">36N120E</strain>
    </source>
</reference>
<keyword evidence="1" id="KW-1133">Transmembrane helix</keyword>
<evidence type="ECO:0000256" key="1">
    <source>
        <dbReference type="SAM" id="Phobius"/>
    </source>
</evidence>
<evidence type="ECO:0000313" key="3">
    <source>
        <dbReference type="Proteomes" id="UP000054937"/>
    </source>
</evidence>
<protein>
    <recommendedName>
        <fullName evidence="4">Transmembrane protein</fullName>
    </recommendedName>
</protein>
<feature type="transmembrane region" description="Helical" evidence="1">
    <location>
        <begin position="12"/>
        <end position="31"/>
    </location>
</feature>
<gene>
    <name evidence="2" type="ORF">PPERSA_01190</name>
</gene>
<evidence type="ECO:0000313" key="2">
    <source>
        <dbReference type="EMBL" id="KRX08260.1"/>
    </source>
</evidence>
<comment type="caution">
    <text evidence="2">The sequence shown here is derived from an EMBL/GenBank/DDBJ whole genome shotgun (WGS) entry which is preliminary data.</text>
</comment>
<dbReference type="InParanoid" id="A0A0V0R170"/>
<proteinExistence type="predicted"/>
<keyword evidence="1" id="KW-0472">Membrane</keyword>
<dbReference type="AlphaFoldDB" id="A0A0V0R170"/>
<keyword evidence="1" id="KW-0812">Transmembrane</keyword>
<organism evidence="2 3">
    <name type="scientific">Pseudocohnilembus persalinus</name>
    <name type="common">Ciliate</name>
    <dbReference type="NCBI Taxonomy" id="266149"/>
    <lineage>
        <taxon>Eukaryota</taxon>
        <taxon>Sar</taxon>
        <taxon>Alveolata</taxon>
        <taxon>Ciliophora</taxon>
        <taxon>Intramacronucleata</taxon>
        <taxon>Oligohymenophorea</taxon>
        <taxon>Scuticociliatia</taxon>
        <taxon>Philasterida</taxon>
        <taxon>Pseudocohnilembidae</taxon>
        <taxon>Pseudocohnilembus</taxon>
    </lineage>
</organism>
<dbReference type="EMBL" id="LDAU01000067">
    <property type="protein sequence ID" value="KRX08260.1"/>
    <property type="molecule type" value="Genomic_DNA"/>
</dbReference>